<name>A0A3R7MNX3_9TRYP</name>
<dbReference type="OrthoDB" id="243365at2759"/>
<dbReference type="RefSeq" id="XP_029225937.1">
    <property type="nucleotide sequence ID" value="XM_029373931.1"/>
</dbReference>
<gene>
    <name evidence="1" type="ORF">Tco025E_07064</name>
</gene>
<dbReference type="AlphaFoldDB" id="A0A3R7MNX3"/>
<comment type="caution">
    <text evidence="1">The sequence shown here is derived from an EMBL/GenBank/DDBJ whole genome shotgun (WGS) entry which is preliminary data.</text>
</comment>
<sequence length="390" mass="45018">MRSTYKSRRSIGTFFHEDELARMKHTHELMRPGFTPRRNQVTNFMVGRIELPPLKLNKALPSTLPERNGAARLHRRLGAVPAWKDTLRQGILATVKLPLLGARDQSSTNKANRIDATLATILSTRAATTSEIKSDALNWSEDAVCLTNHEEPMQTTVETPPLDAAVKSKEERAVETLERLFLPCWRLYMHLKKLRTKPVKVYKGSVRVPSRRRRRVNDVAIEVIRAFLCNGWRLPLMEFRRWKGEVVKIQRVFRRHKLCVDARVELNYRKVRAELEQAYWEKVAEAHEQALEDGLARNDDNSEAEMGVANFFLVGPLPEVFLRRELRSALYLQEYHLLQESSEQPDRTFFLPTSTCYAVLDNVCYITSVVRSSQILQSHLLGREKKIAAY</sequence>
<protein>
    <submittedName>
        <fullName evidence="1">Uncharacterized protein</fullName>
    </submittedName>
</protein>
<evidence type="ECO:0000313" key="1">
    <source>
        <dbReference type="EMBL" id="RNF08941.1"/>
    </source>
</evidence>
<reference evidence="1 2" key="1">
    <citation type="journal article" date="2018" name="BMC Genomics">
        <title>Genomic comparison of Trypanosoma conorhini and Trypanosoma rangeli to Trypanosoma cruzi strains of high and low virulence.</title>
        <authorList>
            <person name="Bradwell K.R."/>
            <person name="Koparde V.N."/>
            <person name="Matveyev A.V."/>
            <person name="Serrano M.G."/>
            <person name="Alves J.M."/>
            <person name="Parikh H."/>
            <person name="Huang B."/>
            <person name="Lee V."/>
            <person name="Espinosa-Alvarez O."/>
            <person name="Ortiz P.A."/>
            <person name="Costa-Martins A.G."/>
            <person name="Teixeira M.M."/>
            <person name="Buck G.A."/>
        </authorList>
    </citation>
    <scope>NUCLEOTIDE SEQUENCE [LARGE SCALE GENOMIC DNA]</scope>
    <source>
        <strain evidence="1 2">025E</strain>
    </source>
</reference>
<dbReference type="GeneID" id="40320675"/>
<accession>A0A3R7MNX3</accession>
<evidence type="ECO:0000313" key="2">
    <source>
        <dbReference type="Proteomes" id="UP000284403"/>
    </source>
</evidence>
<dbReference type="Proteomes" id="UP000284403">
    <property type="component" value="Unassembled WGS sequence"/>
</dbReference>
<organism evidence="1 2">
    <name type="scientific">Trypanosoma conorhini</name>
    <dbReference type="NCBI Taxonomy" id="83891"/>
    <lineage>
        <taxon>Eukaryota</taxon>
        <taxon>Discoba</taxon>
        <taxon>Euglenozoa</taxon>
        <taxon>Kinetoplastea</taxon>
        <taxon>Metakinetoplastina</taxon>
        <taxon>Trypanosomatida</taxon>
        <taxon>Trypanosomatidae</taxon>
        <taxon>Trypanosoma</taxon>
    </lineage>
</organism>
<keyword evidence="2" id="KW-1185">Reference proteome</keyword>
<proteinExistence type="predicted"/>
<dbReference type="EMBL" id="MKKU01000523">
    <property type="protein sequence ID" value="RNF08941.1"/>
    <property type="molecule type" value="Genomic_DNA"/>
</dbReference>